<sequence length="589" mass="65444">MHFSTLKILDLHELGMYIHGFSFEAGMMSTKEESELQESQISTVQHAGTHIARGTRSASIALSSTGSWRDSSRSWGWLLSGAVLVNVLVLGCALVAGSVFNAHYLTSVHLQLYLVALIITTTAWMVFYKAYTCRDDEAVLYKDMHAGPVWLRGGLVLFGICSLIMDVFKVAFYVGLVHCDSPVKIIFPAVQAMFILVQTYFLWLHAKDCVQVQRNITRSGLMLTLATNLMIWMMAVTEESLHKTVYPNDTRSLSSRSLSLRAAAPSGNNSCVCTIAACSIFEKAYYYLYPFNIEYSLFASAMAYVMWKNVGRLVDDHGHHEHRFHMRDVLIGPATGLLVLVAGLTIFVVYEVDVLSDEPGKKDTALIMYYVSNTITVVLMTVAAVAGCVVYRLEQREHAVGKNPTRSLDVGLLVSASVGQLTVSYFTIVAVLAVGVGGLVNALNLTWSVLTIVELCVQNIFIIEGLRREPHQDTRRASIFSNLLALQAHDECRRSSNVLTPRGSIAIPVPKPLPWKRKLLKEISSFLLLSNIILWIIPAFGARPQFDNTLGKDFYQFSMWVAVVNIGLPFGIFYRMHSVASLLEVYLTS</sequence>
<proteinExistence type="inferred from homology"/>
<feature type="transmembrane region" description="Helical" evidence="11">
    <location>
        <begin position="149"/>
        <end position="173"/>
    </location>
</feature>
<evidence type="ECO:0000256" key="9">
    <source>
        <dbReference type="ARBA" id="ARBA00023136"/>
    </source>
</evidence>
<evidence type="ECO:0000256" key="3">
    <source>
        <dbReference type="ARBA" id="ARBA00022448"/>
    </source>
</evidence>
<dbReference type="Pfam" id="PF03189">
    <property type="entry name" value="Otopetrin"/>
    <property type="match status" value="3"/>
</dbReference>
<evidence type="ECO:0000256" key="7">
    <source>
        <dbReference type="ARBA" id="ARBA00022989"/>
    </source>
</evidence>
<name>A0A9D3SU74_9TELE</name>
<evidence type="ECO:0000256" key="4">
    <source>
        <dbReference type="ARBA" id="ARBA00022475"/>
    </source>
</evidence>
<keyword evidence="3" id="KW-0813">Transport</keyword>
<evidence type="ECO:0000256" key="8">
    <source>
        <dbReference type="ARBA" id="ARBA00023065"/>
    </source>
</evidence>
<evidence type="ECO:0000256" key="11">
    <source>
        <dbReference type="SAM" id="Phobius"/>
    </source>
</evidence>
<feature type="transmembrane region" description="Helical" evidence="11">
    <location>
        <begin position="523"/>
        <end position="542"/>
    </location>
</feature>
<dbReference type="AlphaFoldDB" id="A0A9D3SU74"/>
<organism evidence="12 13">
    <name type="scientific">Hemibagrus wyckioides</name>
    <dbReference type="NCBI Taxonomy" id="337641"/>
    <lineage>
        <taxon>Eukaryota</taxon>
        <taxon>Metazoa</taxon>
        <taxon>Chordata</taxon>
        <taxon>Craniata</taxon>
        <taxon>Vertebrata</taxon>
        <taxon>Euteleostomi</taxon>
        <taxon>Actinopterygii</taxon>
        <taxon>Neopterygii</taxon>
        <taxon>Teleostei</taxon>
        <taxon>Ostariophysi</taxon>
        <taxon>Siluriformes</taxon>
        <taxon>Bagridae</taxon>
        <taxon>Hemibagrus</taxon>
    </lineage>
</organism>
<feature type="transmembrane region" description="Helical" evidence="11">
    <location>
        <begin position="110"/>
        <end position="128"/>
    </location>
</feature>
<keyword evidence="10" id="KW-0407">Ion channel</keyword>
<dbReference type="InterPro" id="IPR004878">
    <property type="entry name" value="Otopetrin"/>
</dbReference>
<dbReference type="PANTHER" id="PTHR21522:SF35">
    <property type="entry name" value="PROTON CHANNEL OTOP2"/>
    <property type="match status" value="1"/>
</dbReference>
<feature type="transmembrane region" description="Helical" evidence="11">
    <location>
        <begin position="328"/>
        <end position="350"/>
    </location>
</feature>
<dbReference type="OrthoDB" id="6429739at2759"/>
<feature type="transmembrane region" description="Helical" evidence="11">
    <location>
        <begin position="412"/>
        <end position="439"/>
    </location>
</feature>
<comment type="similarity">
    <text evidence="2">Belongs to the otopetrin family.</text>
</comment>
<comment type="caution">
    <text evidence="12">The sequence shown here is derived from an EMBL/GenBank/DDBJ whole genome shotgun (WGS) entry which is preliminary data.</text>
</comment>
<dbReference type="GO" id="GO:0015252">
    <property type="term" value="F:proton channel activity"/>
    <property type="evidence" value="ECO:0007669"/>
    <property type="project" value="InterPro"/>
</dbReference>
<feature type="transmembrane region" description="Helical" evidence="11">
    <location>
        <begin position="370"/>
        <end position="391"/>
    </location>
</feature>
<keyword evidence="5 11" id="KW-0812">Transmembrane</keyword>
<keyword evidence="8" id="KW-0406">Ion transport</keyword>
<keyword evidence="6" id="KW-0375">Hydrogen ion transport</keyword>
<feature type="transmembrane region" description="Helical" evidence="11">
    <location>
        <begin position="185"/>
        <end position="204"/>
    </location>
</feature>
<keyword evidence="13" id="KW-1185">Reference proteome</keyword>
<dbReference type="EMBL" id="JAHKSW010000002">
    <property type="protein sequence ID" value="KAG7335105.1"/>
    <property type="molecule type" value="Genomic_DNA"/>
</dbReference>
<accession>A0A9D3SU74</accession>
<dbReference type="GO" id="GO:0005886">
    <property type="term" value="C:plasma membrane"/>
    <property type="evidence" value="ECO:0007669"/>
    <property type="project" value="UniProtKB-SubCell"/>
</dbReference>
<evidence type="ECO:0000313" key="13">
    <source>
        <dbReference type="Proteomes" id="UP000824219"/>
    </source>
</evidence>
<evidence type="ECO:0000313" key="12">
    <source>
        <dbReference type="EMBL" id="KAG7335105.1"/>
    </source>
</evidence>
<evidence type="ECO:0000256" key="5">
    <source>
        <dbReference type="ARBA" id="ARBA00022692"/>
    </source>
</evidence>
<feature type="transmembrane region" description="Helical" evidence="11">
    <location>
        <begin position="77"/>
        <end position="104"/>
    </location>
</feature>
<evidence type="ECO:0000256" key="1">
    <source>
        <dbReference type="ARBA" id="ARBA00004651"/>
    </source>
</evidence>
<evidence type="ECO:0000256" key="2">
    <source>
        <dbReference type="ARBA" id="ARBA00006513"/>
    </source>
</evidence>
<protein>
    <recommendedName>
        <fullName evidence="14">Otopetrin 2</fullName>
    </recommendedName>
</protein>
<dbReference type="PANTHER" id="PTHR21522">
    <property type="entry name" value="PROTON CHANNEL OTOP"/>
    <property type="match status" value="1"/>
</dbReference>
<reference evidence="12 13" key="1">
    <citation type="submission" date="2021-06" db="EMBL/GenBank/DDBJ databases">
        <title>Chromosome-level genome assembly of the red-tail catfish (Hemibagrus wyckioides).</title>
        <authorList>
            <person name="Shao F."/>
        </authorList>
    </citation>
    <scope>NUCLEOTIDE SEQUENCE [LARGE SCALE GENOMIC DNA]</scope>
    <source>
        <strain evidence="12">EC202008001</strain>
        <tissue evidence="12">Blood</tissue>
    </source>
</reference>
<gene>
    <name evidence="12" type="ORF">KOW79_001701</name>
</gene>
<keyword evidence="9 11" id="KW-0472">Membrane</keyword>
<feature type="transmembrane region" description="Helical" evidence="11">
    <location>
        <begin position="445"/>
        <end position="466"/>
    </location>
</feature>
<feature type="transmembrane region" description="Helical" evidence="11">
    <location>
        <begin position="287"/>
        <end position="307"/>
    </location>
</feature>
<feature type="transmembrane region" description="Helical" evidence="11">
    <location>
        <begin position="554"/>
        <end position="574"/>
    </location>
</feature>
<feature type="transmembrane region" description="Helical" evidence="11">
    <location>
        <begin position="216"/>
        <end position="235"/>
    </location>
</feature>
<dbReference type="Proteomes" id="UP000824219">
    <property type="component" value="Linkage Group LG02"/>
</dbReference>
<comment type="subcellular location">
    <subcellularLocation>
        <location evidence="1">Cell membrane</location>
        <topology evidence="1">Multi-pass membrane protein</topology>
    </subcellularLocation>
</comment>
<keyword evidence="7 11" id="KW-1133">Transmembrane helix</keyword>
<keyword evidence="4" id="KW-1003">Cell membrane</keyword>
<evidence type="ECO:0000256" key="6">
    <source>
        <dbReference type="ARBA" id="ARBA00022781"/>
    </source>
</evidence>
<evidence type="ECO:0008006" key="14">
    <source>
        <dbReference type="Google" id="ProtNLM"/>
    </source>
</evidence>
<evidence type="ECO:0000256" key="10">
    <source>
        <dbReference type="ARBA" id="ARBA00023303"/>
    </source>
</evidence>